<dbReference type="EMBL" id="PREZ01000001">
    <property type="protein sequence ID" value="PPA71816.1"/>
    <property type="molecule type" value="Genomic_DNA"/>
</dbReference>
<dbReference type="HAMAP" id="MF_00197">
    <property type="entry name" value="DAP_epimerase"/>
    <property type="match status" value="1"/>
</dbReference>
<feature type="active site" description="Proton donor" evidence="8">
    <location>
        <position position="77"/>
    </location>
</feature>
<proteinExistence type="inferred from homology"/>
<evidence type="ECO:0000313" key="10">
    <source>
        <dbReference type="EMBL" id="PPA71816.1"/>
    </source>
</evidence>
<feature type="site" description="Could be important to modulate the pK values of the two catalytic cysteine residues" evidence="8">
    <location>
        <position position="167"/>
    </location>
</feature>
<dbReference type="GO" id="GO:0005829">
    <property type="term" value="C:cytosol"/>
    <property type="evidence" value="ECO:0007669"/>
    <property type="project" value="TreeGrafter"/>
</dbReference>
<keyword evidence="11" id="KW-1185">Reference proteome</keyword>
<feature type="binding site" evidence="8">
    <location>
        <begin position="219"/>
        <end position="220"/>
    </location>
    <ligand>
        <name>substrate</name>
    </ligand>
</feature>
<protein>
    <recommendedName>
        <fullName evidence="3 8">Diaminopimelate epimerase</fullName>
        <shortName evidence="8">DAP epimerase</shortName>
        <ecNumber evidence="3 8">5.1.1.7</ecNumber>
    </recommendedName>
    <alternativeName>
        <fullName evidence="8">PLP-independent amino acid racemase</fullName>
    </alternativeName>
</protein>
<evidence type="ECO:0000256" key="3">
    <source>
        <dbReference type="ARBA" id="ARBA00013080"/>
    </source>
</evidence>
<dbReference type="NCBIfam" id="TIGR00652">
    <property type="entry name" value="DapF"/>
    <property type="match status" value="1"/>
</dbReference>
<comment type="function">
    <text evidence="8">Catalyzes the stereoinversion of LL-2,6-diaminopimelate (L,L-DAP) to meso-diaminopimelate (meso-DAP), a precursor of L-lysine and an essential component of the bacterial peptidoglycan.</text>
</comment>
<evidence type="ECO:0000256" key="6">
    <source>
        <dbReference type="ARBA" id="ARBA00023235"/>
    </source>
</evidence>
<dbReference type="EC" id="5.1.1.7" evidence="3 8"/>
<sequence length="332" mass="36702">MKLSLIKCHGSSNDFIIFDEENSSLKLVDKDRAQIAETLCNRTSSIGADGVLYISESTNAQAKMRVFNSDGSEASMCGNGLRCAARYIAERDGLNKFSVETLKATLQVEKVESLYEDIPTYAVEISPILFNLDALPLEMDSETLINQPVPEWHHSLRFSALAVPNPHLITHVDAEVLSGSLQKEMAEKFNSQNEWFKDGVNVSFVVPFSENEIFVRTFERGVGFTNACGTAMSSSSLVEVILERSEAGIPIDVYNDGGRVKCVINKNEGRYDHIDLIGNATFTDYYEANIDEGSNQIVNTAHLSGTDEELIYQRMAQAAKEYLSSKLAAVNN</sequence>
<dbReference type="PANTHER" id="PTHR31689">
    <property type="entry name" value="DIAMINOPIMELATE EPIMERASE, CHLOROPLASTIC"/>
    <property type="match status" value="1"/>
</dbReference>
<dbReference type="AlphaFoldDB" id="A0A2S5GFN7"/>
<dbReference type="RefSeq" id="WP_104055508.1">
    <property type="nucleotide sequence ID" value="NZ_PREZ01000001.1"/>
</dbReference>
<accession>A0A2S5GFN7</accession>
<feature type="binding site" evidence="8">
    <location>
        <position position="13"/>
    </location>
    <ligand>
        <name>substrate</name>
    </ligand>
</feature>
<keyword evidence="6 8" id="KW-0413">Isomerase</keyword>
<evidence type="ECO:0000256" key="8">
    <source>
        <dbReference type="HAMAP-Rule" id="MF_00197"/>
    </source>
</evidence>
<name>A0A2S5GFN7_9BACL</name>
<comment type="subcellular location">
    <subcellularLocation>
        <location evidence="8">Cytoplasm</location>
    </subcellularLocation>
</comment>
<feature type="binding site" evidence="8">
    <location>
        <position position="68"/>
    </location>
    <ligand>
        <name>substrate</name>
    </ligand>
</feature>
<evidence type="ECO:0000256" key="4">
    <source>
        <dbReference type="ARBA" id="ARBA00022605"/>
    </source>
</evidence>
<dbReference type="Proteomes" id="UP000239047">
    <property type="component" value="Unassembled WGS sequence"/>
</dbReference>
<feature type="active site" description="Proton acceptor" evidence="8">
    <location>
        <position position="228"/>
    </location>
</feature>
<comment type="subunit">
    <text evidence="8">Homodimer.</text>
</comment>
<keyword evidence="5 8" id="KW-0457">Lysine biosynthesis</keyword>
<feature type="binding site" evidence="8">
    <location>
        <begin position="78"/>
        <end position="79"/>
    </location>
    <ligand>
        <name>substrate</name>
    </ligand>
</feature>
<feature type="site" description="Could be important to modulate the pK values of the two catalytic cysteine residues" evidence="8">
    <location>
        <position position="219"/>
    </location>
</feature>
<comment type="caution">
    <text evidence="8">Lacks conserved residue(s) required for the propagation of feature annotation.</text>
</comment>
<dbReference type="Pfam" id="PF01678">
    <property type="entry name" value="DAP_epimerase"/>
    <property type="match status" value="2"/>
</dbReference>
<reference evidence="10 11" key="1">
    <citation type="submission" date="2018-02" db="EMBL/GenBank/DDBJ databases">
        <title>Jeotgalibacillus proteolyticum sp. nov. a protease producing bacterium isolated from ocean sediments of Laizhou Bay.</title>
        <authorList>
            <person name="Li Y."/>
        </authorList>
    </citation>
    <scope>NUCLEOTIDE SEQUENCE [LARGE SCALE GENOMIC DNA]</scope>
    <source>
        <strain evidence="10 11">22-7</strain>
    </source>
</reference>
<dbReference type="OrthoDB" id="9805408at2"/>
<keyword evidence="8" id="KW-0963">Cytoplasm</keyword>
<dbReference type="PANTHER" id="PTHR31689:SF0">
    <property type="entry name" value="DIAMINOPIMELATE EPIMERASE"/>
    <property type="match status" value="1"/>
</dbReference>
<evidence type="ECO:0000256" key="9">
    <source>
        <dbReference type="PROSITE-ProRule" id="PRU10125"/>
    </source>
</evidence>
<organism evidence="10 11">
    <name type="scientific">Jeotgalibacillus proteolyticus</name>
    <dbReference type="NCBI Taxonomy" id="2082395"/>
    <lineage>
        <taxon>Bacteria</taxon>
        <taxon>Bacillati</taxon>
        <taxon>Bacillota</taxon>
        <taxon>Bacilli</taxon>
        <taxon>Bacillales</taxon>
        <taxon>Caryophanaceae</taxon>
        <taxon>Jeotgalibacillus</taxon>
    </lineage>
</organism>
<feature type="binding site" evidence="8">
    <location>
        <begin position="229"/>
        <end position="230"/>
    </location>
    <ligand>
        <name>substrate</name>
    </ligand>
</feature>
<dbReference type="GO" id="GO:0009089">
    <property type="term" value="P:lysine biosynthetic process via diaminopimelate"/>
    <property type="evidence" value="ECO:0007669"/>
    <property type="project" value="UniProtKB-UniRule"/>
</dbReference>
<dbReference type="SUPFAM" id="SSF54506">
    <property type="entry name" value="Diaminopimelate epimerase-like"/>
    <property type="match status" value="2"/>
</dbReference>
<keyword evidence="4 8" id="KW-0028">Amino-acid biosynthesis</keyword>
<evidence type="ECO:0000256" key="2">
    <source>
        <dbReference type="ARBA" id="ARBA00010219"/>
    </source>
</evidence>
<feature type="binding site" evidence="8">
    <location>
        <position position="201"/>
    </location>
    <ligand>
        <name>substrate</name>
    </ligand>
</feature>
<dbReference type="InterPro" id="IPR018510">
    <property type="entry name" value="DAP_epimerase_AS"/>
</dbReference>
<comment type="catalytic activity">
    <reaction evidence="7 8">
        <text>(2S,6S)-2,6-diaminopimelate = meso-2,6-diaminopimelate</text>
        <dbReference type="Rhea" id="RHEA:15393"/>
        <dbReference type="ChEBI" id="CHEBI:57609"/>
        <dbReference type="ChEBI" id="CHEBI:57791"/>
        <dbReference type="EC" id="5.1.1.7"/>
    </reaction>
</comment>
<dbReference type="UniPathway" id="UPA00034">
    <property type="reaction ID" value="UER00025"/>
</dbReference>
<dbReference type="Gene3D" id="3.10.310.10">
    <property type="entry name" value="Diaminopimelate Epimerase, Chain A, domain 1"/>
    <property type="match status" value="2"/>
</dbReference>
<comment type="similarity">
    <text evidence="2 8">Belongs to the diaminopimelate epimerase family.</text>
</comment>
<dbReference type="InterPro" id="IPR001653">
    <property type="entry name" value="DAP_epimerase_DapF"/>
</dbReference>
<gene>
    <name evidence="8" type="primary">dapF</name>
    <name evidence="10" type="ORF">C4B60_00095</name>
</gene>
<evidence type="ECO:0000256" key="5">
    <source>
        <dbReference type="ARBA" id="ARBA00023154"/>
    </source>
</evidence>
<feature type="active site" evidence="9">
    <location>
        <position position="77"/>
    </location>
</feature>
<dbReference type="PROSITE" id="PS01326">
    <property type="entry name" value="DAP_EPIMERASE"/>
    <property type="match status" value="1"/>
</dbReference>
<evidence type="ECO:0000313" key="11">
    <source>
        <dbReference type="Proteomes" id="UP000239047"/>
    </source>
</evidence>
<evidence type="ECO:0000256" key="7">
    <source>
        <dbReference type="ARBA" id="ARBA00051712"/>
    </source>
</evidence>
<dbReference type="GO" id="GO:0008837">
    <property type="term" value="F:diaminopimelate epimerase activity"/>
    <property type="evidence" value="ECO:0007669"/>
    <property type="project" value="UniProtKB-UniRule"/>
</dbReference>
<feature type="binding site" evidence="8">
    <location>
        <position position="165"/>
    </location>
    <ligand>
        <name>substrate</name>
    </ligand>
</feature>
<comment type="caution">
    <text evidence="10">The sequence shown here is derived from an EMBL/GenBank/DDBJ whole genome shotgun (WGS) entry which is preliminary data.</text>
</comment>
<evidence type="ECO:0000256" key="1">
    <source>
        <dbReference type="ARBA" id="ARBA00005196"/>
    </source>
</evidence>
<comment type="pathway">
    <text evidence="1 8">Amino-acid biosynthesis; L-lysine biosynthesis via DAP pathway; DL-2,6-diaminopimelate from LL-2,6-diaminopimelate: step 1/1.</text>
</comment>